<dbReference type="Proteomes" id="UP000008064">
    <property type="component" value="Unassembled WGS sequence"/>
</dbReference>
<dbReference type="EMBL" id="GL945430">
    <property type="protein sequence ID" value="EGO28223.1"/>
    <property type="molecule type" value="Genomic_DNA"/>
</dbReference>
<accession>F8NLP2</accession>
<dbReference type="KEGG" id="sla:SERLADRAFT_434096"/>
<protein>
    <submittedName>
        <fullName evidence="1">Uncharacterized protein</fullName>
    </submittedName>
</protein>
<dbReference type="OrthoDB" id="3000635at2759"/>
<dbReference type="RefSeq" id="XP_007314422.1">
    <property type="nucleotide sequence ID" value="XM_007314360.1"/>
</dbReference>
<evidence type="ECO:0000313" key="1">
    <source>
        <dbReference type="EMBL" id="EGO28223.1"/>
    </source>
</evidence>
<gene>
    <name evidence="1" type="ORF">SERLADRAFT_434096</name>
</gene>
<proteinExistence type="predicted"/>
<reference evidence="1" key="1">
    <citation type="submission" date="2011-04" db="EMBL/GenBank/DDBJ databases">
        <title>Evolution of plant cell wall degrading machinery underlies the functional diversity of forest fungi.</title>
        <authorList>
            <consortium name="US DOE Joint Genome Institute (JGI-PGF)"/>
            <person name="Eastwood D.C."/>
            <person name="Floudas D."/>
            <person name="Binder M."/>
            <person name="Majcherczyk A."/>
            <person name="Schneider P."/>
            <person name="Aerts A."/>
            <person name="Asiegbu F.O."/>
            <person name="Baker S.E."/>
            <person name="Barry K."/>
            <person name="Bendiksby M."/>
            <person name="Blumentritt M."/>
            <person name="Coutinho P.M."/>
            <person name="Cullen D."/>
            <person name="Cullen D."/>
            <person name="Gathman A."/>
            <person name="Goodell B."/>
            <person name="Henrissat B."/>
            <person name="Ihrmark K."/>
            <person name="Kauserud H."/>
            <person name="Kohler A."/>
            <person name="LaButti K."/>
            <person name="Lapidus A."/>
            <person name="Lavin J.L."/>
            <person name="Lee Y.-H."/>
            <person name="Lindquist E."/>
            <person name="Lilly W."/>
            <person name="Lucas S."/>
            <person name="Morin E."/>
            <person name="Murat C."/>
            <person name="Oguiza J.A."/>
            <person name="Park J."/>
            <person name="Pisabarro A.G."/>
            <person name="Riley R."/>
            <person name="Rosling A."/>
            <person name="Salamov A."/>
            <person name="Schmidt O."/>
            <person name="Schmutz J."/>
            <person name="Skrede I."/>
            <person name="Stenlid J."/>
            <person name="Wiebenga A."/>
            <person name="Xie X."/>
            <person name="Kues U."/>
            <person name="Hibbett D.S."/>
            <person name="Hoffmeister D."/>
            <person name="Hogberg N."/>
            <person name="Martin F."/>
            <person name="Grigoriev I.V."/>
            <person name="Watkinson S.C."/>
        </authorList>
    </citation>
    <scope>NUCLEOTIDE SEQUENCE</scope>
    <source>
        <strain evidence="1">S7.9</strain>
    </source>
</reference>
<dbReference type="GeneID" id="18814312"/>
<dbReference type="AlphaFoldDB" id="F8NLP2"/>
<organism>
    <name type="scientific">Serpula lacrymans var. lacrymans (strain S7.9)</name>
    <name type="common">Dry rot fungus</name>
    <dbReference type="NCBI Taxonomy" id="578457"/>
    <lineage>
        <taxon>Eukaryota</taxon>
        <taxon>Fungi</taxon>
        <taxon>Dikarya</taxon>
        <taxon>Basidiomycota</taxon>
        <taxon>Agaricomycotina</taxon>
        <taxon>Agaricomycetes</taxon>
        <taxon>Agaricomycetidae</taxon>
        <taxon>Boletales</taxon>
        <taxon>Coniophorineae</taxon>
        <taxon>Serpulaceae</taxon>
        <taxon>Serpula</taxon>
    </lineage>
</organism>
<dbReference type="HOGENOM" id="CLU_1769241_0_0_1"/>
<sequence>MRSLYMQCCVFTKISHTKKDVQSVLVPFDDPRQRAKSVNEKRRVVEKLVLGRMDSTGKTIRCSHTLFCTGDFVDGGVSIDASVYHNQSAKQSVQAHLKLEHVLQPAPSAHLRKLGVVLEQKIIKHNEGTSKLSAVGKPTLNFDAFAN</sequence>
<name>F8NLP2_SERL9</name>